<reference evidence="2" key="1">
    <citation type="submission" date="2022-11" db="UniProtKB">
        <authorList>
            <consortium name="WormBaseParasite"/>
        </authorList>
    </citation>
    <scope>IDENTIFICATION</scope>
</reference>
<name>A0A915EQW0_9BILA</name>
<protein>
    <submittedName>
        <fullName evidence="2">Uncharacterized protein</fullName>
    </submittedName>
</protein>
<dbReference type="WBParaSite" id="jg9465">
    <property type="protein sequence ID" value="jg9465"/>
    <property type="gene ID" value="jg9465"/>
</dbReference>
<accession>A0A915EQW0</accession>
<dbReference type="AlphaFoldDB" id="A0A915EQW0"/>
<evidence type="ECO:0000313" key="2">
    <source>
        <dbReference type="WBParaSite" id="jg9465"/>
    </source>
</evidence>
<keyword evidence="1" id="KW-1185">Reference proteome</keyword>
<sequence length="110" mass="12208">MQTSDGNFLYDVALATATMQCFSKKVGDFNSTTWLSSSSGVINKQRIVCAAFLNTFVHSELKTICSDIPALNYNEMKQCLCDQVNIMKTDEAAELPAKKKKHSLHVKSQV</sequence>
<dbReference type="Proteomes" id="UP000887574">
    <property type="component" value="Unplaced"/>
</dbReference>
<proteinExistence type="predicted"/>
<evidence type="ECO:0000313" key="1">
    <source>
        <dbReference type="Proteomes" id="UP000887574"/>
    </source>
</evidence>
<organism evidence="1 2">
    <name type="scientific">Ditylenchus dipsaci</name>
    <dbReference type="NCBI Taxonomy" id="166011"/>
    <lineage>
        <taxon>Eukaryota</taxon>
        <taxon>Metazoa</taxon>
        <taxon>Ecdysozoa</taxon>
        <taxon>Nematoda</taxon>
        <taxon>Chromadorea</taxon>
        <taxon>Rhabditida</taxon>
        <taxon>Tylenchina</taxon>
        <taxon>Tylenchomorpha</taxon>
        <taxon>Sphaerularioidea</taxon>
        <taxon>Anguinidae</taxon>
        <taxon>Anguininae</taxon>
        <taxon>Ditylenchus</taxon>
    </lineage>
</organism>